<name>A0ABY4S8J8_AQUTE</name>
<evidence type="ECO:0000313" key="8">
    <source>
        <dbReference type="Proteomes" id="UP001056201"/>
    </source>
</evidence>
<keyword evidence="3" id="KW-0807">Transducer</keyword>
<gene>
    <name evidence="7" type="ORF">MW290_27520</name>
</gene>
<feature type="transmembrane region" description="Helical" evidence="4">
    <location>
        <begin position="217"/>
        <end position="239"/>
    </location>
</feature>
<feature type="domain" description="Methyl-accepting transducer" evidence="5">
    <location>
        <begin position="297"/>
        <end position="526"/>
    </location>
</feature>
<dbReference type="Gene3D" id="1.10.287.950">
    <property type="entry name" value="Methyl-accepting chemotaxis protein"/>
    <property type="match status" value="1"/>
</dbReference>
<dbReference type="SUPFAM" id="SSF58104">
    <property type="entry name" value="Methyl-accepting chemotaxis protein (MCP) signaling domain"/>
    <property type="match status" value="1"/>
</dbReference>
<dbReference type="Pfam" id="PF00672">
    <property type="entry name" value="HAMP"/>
    <property type="match status" value="1"/>
</dbReference>
<evidence type="ECO:0000256" key="2">
    <source>
        <dbReference type="ARBA" id="ARBA00029447"/>
    </source>
</evidence>
<feature type="transmembrane region" description="Helical" evidence="4">
    <location>
        <begin position="36"/>
        <end position="56"/>
    </location>
</feature>
<accession>A0ABY4S8J8</accession>
<comment type="similarity">
    <text evidence="2">Belongs to the methyl-accepting chemotaxis (MCP) protein family.</text>
</comment>
<proteinExistence type="inferred from homology"/>
<dbReference type="PRINTS" id="PR00260">
    <property type="entry name" value="CHEMTRNSDUCR"/>
</dbReference>
<feature type="domain" description="HAMP" evidence="6">
    <location>
        <begin position="240"/>
        <end position="292"/>
    </location>
</feature>
<dbReference type="InterPro" id="IPR051310">
    <property type="entry name" value="MCP_chemotaxis"/>
</dbReference>
<dbReference type="SMART" id="SM00304">
    <property type="entry name" value="HAMP"/>
    <property type="match status" value="1"/>
</dbReference>
<dbReference type="CDD" id="cd11386">
    <property type="entry name" value="MCP_signal"/>
    <property type="match status" value="1"/>
</dbReference>
<dbReference type="Pfam" id="PF00015">
    <property type="entry name" value="MCPsignal"/>
    <property type="match status" value="1"/>
</dbReference>
<reference evidence="7" key="1">
    <citation type="submission" date="2022-05" db="EMBL/GenBank/DDBJ databases">
        <title>An RpoN-dependent PEP-CTERM gene is involved in floc formation of an Aquincola tertiaricarbonis strain.</title>
        <authorList>
            <person name="Qiu D."/>
            <person name="Xia M."/>
        </authorList>
    </citation>
    <scope>NUCLEOTIDE SEQUENCE</scope>
    <source>
        <strain evidence="7">RN12</strain>
    </source>
</reference>
<evidence type="ECO:0000313" key="7">
    <source>
        <dbReference type="EMBL" id="URI09319.1"/>
    </source>
</evidence>
<keyword evidence="1" id="KW-0488">Methylation</keyword>
<dbReference type="RefSeq" id="WP_250197548.1">
    <property type="nucleotide sequence ID" value="NZ_CP097636.1"/>
</dbReference>
<sequence length="579" mass="60021">MDATAAAYPAQGSVIVIQEQSVVIRQVRTLSVRTRFYLVMGLVSLSLVVLGAWSLLDSRTTNGPAARLFDQAMAASDQVGDLRESLSALRRYEAAMIATAVSNSTEVEPLHLQWKKQLERLKTAGAQLVSDNPGNPQLAELVATQNKLLGEYAATIEPIAVQLKEAKMDASAGLAYAQRANDTLEALQANTGALLKAQHAHADSLRAEMADDAATAAWARLALVVATLLVVLPLMVATLRSVCGPLDRAVLVTRRIADGDLTSHIDTRGSDEPARLLQGLAAMQQALGRVVGQVRASSASIEAASREVASGNLDLSHRTEQAAKHLQSTASAMEELSAKVRHSAESADTANQLAGSASAVAQRGGSVVGDVVATMNDIHASSQRIADIIATIDGIAFQTNILALNAAVEAARAGEQGRGFAVVAGEVRSLAQRSAEAAREIKTLIGASVDRVDAGARLVNDAGGTMGEIVASVQQVRDMIGGITAVSGTQSQDLAQISGAITQLDQVTQQNAALVEESAAAAESLKAQAEALAAVVATFRLDGEGAASSTTAHATAASSLMNKLRREPATAASTTAIEA</sequence>
<dbReference type="CDD" id="cd06225">
    <property type="entry name" value="HAMP"/>
    <property type="match status" value="1"/>
</dbReference>
<dbReference type="InterPro" id="IPR004089">
    <property type="entry name" value="MCPsignal_dom"/>
</dbReference>
<dbReference type="InterPro" id="IPR003660">
    <property type="entry name" value="HAMP_dom"/>
</dbReference>
<dbReference type="SMART" id="SM00283">
    <property type="entry name" value="MA"/>
    <property type="match status" value="1"/>
</dbReference>
<dbReference type="EMBL" id="CP097636">
    <property type="protein sequence ID" value="URI09319.1"/>
    <property type="molecule type" value="Genomic_DNA"/>
</dbReference>
<keyword evidence="4" id="KW-0812">Transmembrane</keyword>
<keyword evidence="8" id="KW-1185">Reference proteome</keyword>
<dbReference type="PROSITE" id="PS50111">
    <property type="entry name" value="CHEMOTAXIS_TRANSDUC_2"/>
    <property type="match status" value="1"/>
</dbReference>
<dbReference type="PROSITE" id="PS50885">
    <property type="entry name" value="HAMP"/>
    <property type="match status" value="1"/>
</dbReference>
<evidence type="ECO:0000256" key="4">
    <source>
        <dbReference type="SAM" id="Phobius"/>
    </source>
</evidence>
<dbReference type="PANTHER" id="PTHR43531">
    <property type="entry name" value="PROTEIN ICFG"/>
    <property type="match status" value="1"/>
</dbReference>
<evidence type="ECO:0000256" key="3">
    <source>
        <dbReference type="PROSITE-ProRule" id="PRU00284"/>
    </source>
</evidence>
<dbReference type="PANTHER" id="PTHR43531:SF14">
    <property type="entry name" value="METHYL-ACCEPTING CHEMOTAXIS PROTEIN I-RELATED"/>
    <property type="match status" value="1"/>
</dbReference>
<evidence type="ECO:0000256" key="1">
    <source>
        <dbReference type="ARBA" id="ARBA00022481"/>
    </source>
</evidence>
<evidence type="ECO:0000259" key="5">
    <source>
        <dbReference type="PROSITE" id="PS50111"/>
    </source>
</evidence>
<keyword evidence="4" id="KW-0472">Membrane</keyword>
<keyword evidence="4" id="KW-1133">Transmembrane helix</keyword>
<organism evidence="7 8">
    <name type="scientific">Aquincola tertiaricarbonis</name>
    <dbReference type="NCBI Taxonomy" id="391953"/>
    <lineage>
        <taxon>Bacteria</taxon>
        <taxon>Pseudomonadati</taxon>
        <taxon>Pseudomonadota</taxon>
        <taxon>Betaproteobacteria</taxon>
        <taxon>Burkholderiales</taxon>
        <taxon>Sphaerotilaceae</taxon>
        <taxon>Aquincola</taxon>
    </lineage>
</organism>
<dbReference type="InterPro" id="IPR004090">
    <property type="entry name" value="Chemotax_Me-accpt_rcpt"/>
</dbReference>
<evidence type="ECO:0000259" key="6">
    <source>
        <dbReference type="PROSITE" id="PS50885"/>
    </source>
</evidence>
<dbReference type="Proteomes" id="UP001056201">
    <property type="component" value="Chromosome 2"/>
</dbReference>
<protein>
    <submittedName>
        <fullName evidence="7">Methyl-accepting chemotaxis protein</fullName>
    </submittedName>
</protein>